<dbReference type="Pfam" id="PF12307">
    <property type="entry name" value="DUF3631"/>
    <property type="match status" value="1"/>
</dbReference>
<evidence type="ECO:0000259" key="2">
    <source>
        <dbReference type="Pfam" id="PF12307"/>
    </source>
</evidence>
<keyword evidence="4" id="KW-1185">Reference proteome</keyword>
<evidence type="ECO:0000313" key="4">
    <source>
        <dbReference type="Proteomes" id="UP000192707"/>
    </source>
</evidence>
<evidence type="ECO:0000256" key="1">
    <source>
        <dbReference type="SAM" id="MobiDB-lite"/>
    </source>
</evidence>
<evidence type="ECO:0000313" key="3">
    <source>
        <dbReference type="EMBL" id="ORA17368.1"/>
    </source>
</evidence>
<comment type="caution">
    <text evidence="3">The sequence shown here is derived from an EMBL/GenBank/DDBJ whole genome shotgun (WGS) entry which is preliminary data.</text>
</comment>
<dbReference type="AlphaFoldDB" id="A0A1W9ZKY5"/>
<dbReference type="EMBL" id="MVHG01000014">
    <property type="protein sequence ID" value="ORA17368.1"/>
    <property type="molecule type" value="Genomic_DNA"/>
</dbReference>
<dbReference type="Proteomes" id="UP000192707">
    <property type="component" value="Unassembled WGS sequence"/>
</dbReference>
<feature type="compositionally biased region" description="Basic and acidic residues" evidence="1">
    <location>
        <begin position="354"/>
        <end position="363"/>
    </location>
</feature>
<feature type="domain" description="DUF3631" evidence="2">
    <location>
        <begin position="165"/>
        <end position="338"/>
    </location>
</feature>
<feature type="region of interest" description="Disordered" evidence="1">
    <location>
        <begin position="341"/>
        <end position="368"/>
    </location>
</feature>
<organism evidence="3 4">
    <name type="scientific">Mycobacterium arosiense ATCC BAA-1401 = DSM 45069</name>
    <dbReference type="NCBI Taxonomy" id="1265311"/>
    <lineage>
        <taxon>Bacteria</taxon>
        <taxon>Bacillati</taxon>
        <taxon>Actinomycetota</taxon>
        <taxon>Actinomycetes</taxon>
        <taxon>Mycobacteriales</taxon>
        <taxon>Mycobacteriaceae</taxon>
        <taxon>Mycobacterium</taxon>
        <taxon>Mycobacterium avium complex (MAC)</taxon>
    </lineage>
</organism>
<gene>
    <name evidence="3" type="ORF">BST14_08835</name>
</gene>
<dbReference type="InterPro" id="IPR022081">
    <property type="entry name" value="DUF3631"/>
</dbReference>
<accession>A0A1W9ZKY5</accession>
<name>A0A1W9ZKY5_MYCAI</name>
<protein>
    <recommendedName>
        <fullName evidence="2">DUF3631 domain-containing protein</fullName>
    </recommendedName>
</protein>
<reference evidence="3 4" key="1">
    <citation type="submission" date="2016-12" db="EMBL/GenBank/DDBJ databases">
        <title>The new phylogeny of genus Mycobacterium.</title>
        <authorList>
            <person name="Tortoli E."/>
            <person name="Trovato A."/>
            <person name="Cirillo D.M."/>
        </authorList>
    </citation>
    <scope>NUCLEOTIDE SEQUENCE [LARGE SCALE GENOMIC DNA]</scope>
    <source>
        <strain evidence="3 4">DSM 45069</strain>
    </source>
</reference>
<sequence length="423" mass="47077">MALGEVDAFLSRFIAYPSDAARHAHVLWIAHTHRMDEWDTTPRLAFISPEKGSGKTRALEVSEHLVPHGIRLLNTTAAFIIGTLSNEELPTLFCDEIDTIYGPNAKGDETLRAVLNGGYKRGAMVGRASWDNGLVTKQYPSYGAVALAGIGGLPDTIADRAIVIRMQKRKNDEHVEPWRERINGLDAKALATDIAQWMEKANLSWPDDMPVTDRAAEVWEPLIMVADAAGGEWPARARAAAVEFTQASDNDSTGVQLLKDIKTVFGSEERMHTRDLLRELLNLPESRWRRYYRNNELTDRDLAKLLKQYDVISHPIRIGDRSAKGYIAANFSDAWSRYTYTPEKGQQGSRGQHRRSEPTHPVDPDVNVNHTRSRADLHPLPPMCSTEGCGVPAETHGLCGMCHAVETVRRAKMLPDAAMKVAN</sequence>
<proteinExistence type="predicted"/>